<dbReference type="Pfam" id="PF05986">
    <property type="entry name" value="ADAMTS_spacer1"/>
    <property type="match status" value="1"/>
</dbReference>
<dbReference type="Proteomes" id="UP000007110">
    <property type="component" value="Unassembled WGS sequence"/>
</dbReference>
<dbReference type="Gene3D" id="3.40.1620.60">
    <property type="match status" value="1"/>
</dbReference>
<dbReference type="Pfam" id="PF00090">
    <property type="entry name" value="TSP_1"/>
    <property type="match status" value="1"/>
</dbReference>
<evidence type="ECO:0000256" key="12">
    <source>
        <dbReference type="ARBA" id="ARBA00023180"/>
    </source>
</evidence>
<dbReference type="InterPro" id="IPR036383">
    <property type="entry name" value="TSP1_rpt_sf"/>
</dbReference>
<sequence length="1242" mass="139153">MIFLGMRGAISSYLFLSMGSSHTSTQIQPSPTHRCRAMLMLKFLLILFYVQFSHALTEYQQYDKRSSSFEIVHPRVIQDDFDSRHRRSTSPSMSQHHKNLQYMVATKEKDFHLILTLNEGLISPGFVLERRSSSNVSRSRFQPAYERHRQCSYHGVVRGHANSQVAVNVCRGLRGLISLGEEEDFFIEPSNASTYDKENTDGSHIIYKPLLNRGRTNSSPNDAFCSDTGTWHHDDPASKRAGRRVRKSVSMERTVETLVVVDQSMIEYHKDEDIETYVLTIMNLVAKFYRDPSIGNLVNIALVRLILLEDQQDDLEISNNADDTLNSFCAWQDTLNPEGDEQHNHHDNAILLTRKDLCRGSDICFTLGLAHVSGMCNRKRSCSINEDNGLAVGFTVAHEMGHNFGMQHDGIDNPCSFDDDPSGPYVMSSRVPSGLTPTAWSSCSREYITRFLDSGRGSCLEDMPSSTPYKYPKVLPGVMYSADHQCRLQYGPNATASPMFESDLCTTLWCSVGVMRRSRMTAAAQGSRCGKDKWCISGECIDIDEHPVVIDGGWGPWSEYSECSLTCGRAVKSKERHCNNPSPSHGGRYCVGERKKYTMCKLQDCVHESVSVRAMQCSTYDTIQSNGTQLAWIPVDVEDKPCELFCRRRDQALIKKKSVHVTNGTPCTRFSRDICIDGICQMVGCDNVVSSGAVEDRCGVCRGDGSSCLTIQDSFNTKYGRGYVEITVIPAGARNIVLDELVSSQNYLAISNASGHDLLNMDWYIDWSGEYQAAGTIISYERIDNKERVEILGPISEPLHIYLIFQRAQNPGITYKYTMPREGNQTAVMPQFFSWVFTDWSPCSASCGIGYQRSSVICKELIAGLVDDRYCEGIKPDDMQQTCNEQQCPATWWEGPWQHCTGSCGEEGHRQRCVFCIRGSTNGEQTVLDDVDCLSQDQEKPVTETTCAVDLHCESNDNWQTGEWSQCSVSCGGGWHTRSVICTNVIKPCDVAGKPSDRRPCFLDQCPRRQDFYNAMPEAPESRSYADESSLEHSSASVSASSDYPANFGEWEKKIAIQKHESAANSTKLHPPVPSEEAPHKPNYELNITTHDIDVIEKERKDSTINQLPVVPDSPYVNFILFPSALNDKHPPASDTATRLQHQSQEPSFGWSKQPWQPCSVTCGDGIQQRIVECVDRITGQRTPGCSQENQPVSLQSCNLGICPRVCRNTLSTTMCLMIVQSGSCSQTHFRERCCRTCTEVR</sequence>
<evidence type="ECO:0000256" key="15">
    <source>
        <dbReference type="PIRSR" id="PIRSR613273-3"/>
    </source>
</evidence>
<dbReference type="Pfam" id="PF17771">
    <property type="entry name" value="ADAMTS_CR_2"/>
    <property type="match status" value="1"/>
</dbReference>
<dbReference type="FunFam" id="2.20.100.10:FF:000007">
    <property type="entry name" value="Thrombospondin 1"/>
    <property type="match status" value="1"/>
</dbReference>
<evidence type="ECO:0000256" key="11">
    <source>
        <dbReference type="ARBA" id="ARBA00023157"/>
    </source>
</evidence>
<feature type="disulfide bond" evidence="15">
    <location>
        <begin position="563"/>
        <end position="600"/>
    </location>
</feature>
<evidence type="ECO:0000313" key="21">
    <source>
        <dbReference type="Proteomes" id="UP000007110"/>
    </source>
</evidence>
<evidence type="ECO:0000256" key="14">
    <source>
        <dbReference type="PIRSR" id="PIRSR613273-2"/>
    </source>
</evidence>
<dbReference type="FunFam" id="3.40.390.10:FF:000001">
    <property type="entry name" value="A disintegrin and metalloproteinase with thrombospondin motifs 1"/>
    <property type="match status" value="1"/>
</dbReference>
<feature type="disulfide bond" evidence="15">
    <location>
        <begin position="415"/>
        <end position="443"/>
    </location>
</feature>
<feature type="disulfide bond" evidence="15">
    <location>
        <begin position="567"/>
        <end position="605"/>
    </location>
</feature>
<reference evidence="20" key="2">
    <citation type="submission" date="2021-01" db="UniProtKB">
        <authorList>
            <consortium name="EnsemblMetazoa"/>
        </authorList>
    </citation>
    <scope>IDENTIFICATION</scope>
</reference>
<dbReference type="OrthoDB" id="412680at2759"/>
<evidence type="ECO:0000256" key="4">
    <source>
        <dbReference type="ARBA" id="ARBA00022670"/>
    </source>
</evidence>
<dbReference type="GO" id="GO:0031012">
    <property type="term" value="C:extracellular matrix"/>
    <property type="evidence" value="ECO:0000318"/>
    <property type="project" value="GO_Central"/>
</dbReference>
<dbReference type="SUPFAM" id="SSF55486">
    <property type="entry name" value="Metalloproteases ('zincins'), catalytic domain"/>
    <property type="match status" value="1"/>
</dbReference>
<keyword evidence="11 15" id="KW-1015">Disulfide bond</keyword>
<keyword evidence="12" id="KW-0325">Glycoprotein</keyword>
<feature type="disulfide bond" evidence="15">
    <location>
        <begin position="578"/>
        <end position="590"/>
    </location>
</feature>
<dbReference type="InParanoid" id="A0A7M7N9P7"/>
<keyword evidence="9 14" id="KW-0862">Zinc</keyword>
<keyword evidence="2" id="KW-0964">Secreted</keyword>
<dbReference type="PROSITE" id="PS50092">
    <property type="entry name" value="TSP1"/>
    <property type="match status" value="4"/>
</dbReference>
<dbReference type="GO" id="GO:0006508">
    <property type="term" value="P:proteolysis"/>
    <property type="evidence" value="ECO:0000318"/>
    <property type="project" value="GO_Central"/>
</dbReference>
<reference evidence="21" key="1">
    <citation type="submission" date="2015-02" db="EMBL/GenBank/DDBJ databases">
        <title>Genome sequencing for Strongylocentrotus purpuratus.</title>
        <authorList>
            <person name="Murali S."/>
            <person name="Liu Y."/>
            <person name="Vee V."/>
            <person name="English A."/>
            <person name="Wang M."/>
            <person name="Skinner E."/>
            <person name="Han Y."/>
            <person name="Muzny D.M."/>
            <person name="Worley K.C."/>
            <person name="Gibbs R.A."/>
        </authorList>
    </citation>
    <scope>NUCLEOTIDE SEQUENCE</scope>
</reference>
<dbReference type="PROSITE" id="PS50215">
    <property type="entry name" value="ADAM_MEPRO"/>
    <property type="match status" value="1"/>
</dbReference>
<dbReference type="PANTHER" id="PTHR13723:SF200">
    <property type="entry name" value="ADAM METALLOPEPTIDASE WITH THROMBOSPONDIN TYPE 1 MOTIF B, ISOFORM B"/>
    <property type="match status" value="1"/>
</dbReference>
<comment type="caution">
    <text evidence="16">Lacks conserved residue(s) required for the propagation of feature annotation.</text>
</comment>
<dbReference type="RefSeq" id="XP_030833257.1">
    <property type="nucleotide sequence ID" value="XM_030977397.1"/>
</dbReference>
<evidence type="ECO:0000256" key="13">
    <source>
        <dbReference type="PIRSR" id="PIRSR613273-1"/>
    </source>
</evidence>
<dbReference type="Gene3D" id="2.20.100.10">
    <property type="entry name" value="Thrombospondin type-1 (TSP1) repeat"/>
    <property type="match status" value="4"/>
</dbReference>
<feature type="binding site" evidence="14">
    <location>
        <position position="256"/>
    </location>
    <ligand>
        <name>Ca(2+)</name>
        <dbReference type="ChEBI" id="CHEBI:29108"/>
        <label>1</label>
    </ligand>
</feature>
<feature type="active site" evidence="13 16">
    <location>
        <position position="399"/>
    </location>
</feature>
<dbReference type="FunCoup" id="A0A7M7N9P7">
    <property type="interactions" value="801"/>
</dbReference>
<evidence type="ECO:0000256" key="9">
    <source>
        <dbReference type="ARBA" id="ARBA00022833"/>
    </source>
</evidence>
<dbReference type="Pfam" id="PF19236">
    <property type="entry name" value="ADAMTS_CR_3"/>
    <property type="match status" value="1"/>
</dbReference>
<feature type="disulfide bond" evidence="15">
    <location>
        <begin position="505"/>
        <end position="535"/>
    </location>
</feature>
<feature type="binding site" evidence="14 16">
    <location>
        <position position="408"/>
    </location>
    <ligand>
        <name>Zn(2+)</name>
        <dbReference type="ChEBI" id="CHEBI:29105"/>
        <note>catalytic</note>
    </ligand>
</feature>
<feature type="binding site" evidence="14">
    <location>
        <position position="340"/>
    </location>
    <ligand>
        <name>Ca(2+)</name>
        <dbReference type="ChEBI" id="CHEBI:29108"/>
        <label>2</label>
    </ligand>
</feature>
<feature type="disulfide bond" evidence="15">
    <location>
        <begin position="358"/>
        <end position="364"/>
    </location>
</feature>
<evidence type="ECO:0000256" key="17">
    <source>
        <dbReference type="SAM" id="MobiDB-lite"/>
    </source>
</evidence>
<organism evidence="20 21">
    <name type="scientific">Strongylocentrotus purpuratus</name>
    <name type="common">Purple sea urchin</name>
    <dbReference type="NCBI Taxonomy" id="7668"/>
    <lineage>
        <taxon>Eukaryota</taxon>
        <taxon>Metazoa</taxon>
        <taxon>Echinodermata</taxon>
        <taxon>Eleutherozoa</taxon>
        <taxon>Echinozoa</taxon>
        <taxon>Echinoidea</taxon>
        <taxon>Euechinoidea</taxon>
        <taxon>Echinacea</taxon>
        <taxon>Camarodonta</taxon>
        <taxon>Echinidea</taxon>
        <taxon>Strongylocentrotidae</taxon>
        <taxon>Strongylocentrotus</taxon>
    </lineage>
</organism>
<feature type="domain" description="Peptidase M12B" evidence="18">
    <location>
        <begin position="253"/>
        <end position="464"/>
    </location>
</feature>
<feature type="binding site" evidence="14">
    <location>
        <position position="347"/>
    </location>
    <ligand>
        <name>Ca(2+)</name>
        <dbReference type="ChEBI" id="CHEBI:29108"/>
        <label>1</label>
    </ligand>
</feature>
<feature type="binding site" evidence="14">
    <location>
        <position position="459"/>
    </location>
    <ligand>
        <name>Ca(2+)</name>
        <dbReference type="ChEBI" id="CHEBI:29108"/>
        <label>1</label>
    </ligand>
</feature>
<dbReference type="Gene3D" id="2.60.120.830">
    <property type="match status" value="1"/>
</dbReference>
<dbReference type="FunFam" id="2.60.120.830:FF:000001">
    <property type="entry name" value="A disintegrin and metalloproteinase with thrombospondin motifs 1"/>
    <property type="match status" value="1"/>
</dbReference>
<feature type="binding site" evidence="14">
    <location>
        <position position="256"/>
    </location>
    <ligand>
        <name>Ca(2+)</name>
        <dbReference type="ChEBI" id="CHEBI:29108"/>
        <label>2</label>
    </ligand>
</feature>
<name>A0A7M7N9P7_STRPU</name>
<dbReference type="KEGG" id="spu:591991"/>
<dbReference type="OMA" id="DQCQPVR"/>
<keyword evidence="5 14" id="KW-0479">Metal-binding</keyword>
<feature type="binding site" evidence="14">
    <location>
        <position position="462"/>
    </location>
    <ligand>
        <name>Ca(2+)</name>
        <dbReference type="ChEBI" id="CHEBI:29108"/>
        <label>1</label>
    </ligand>
</feature>
<dbReference type="InterPro" id="IPR010294">
    <property type="entry name" value="ADAMTS_spacer1"/>
</dbReference>
<feature type="region of interest" description="Disordered" evidence="17">
    <location>
        <begin position="1019"/>
        <end position="1040"/>
    </location>
</feature>
<dbReference type="GO" id="GO:0030198">
    <property type="term" value="P:extracellular matrix organization"/>
    <property type="evidence" value="ECO:0000318"/>
    <property type="project" value="GO_Central"/>
</dbReference>
<dbReference type="SMART" id="SM00209">
    <property type="entry name" value="TSP1"/>
    <property type="match status" value="4"/>
</dbReference>
<dbReference type="PANTHER" id="PTHR13723">
    <property type="entry name" value="ADAMTS A DISINTEGRIN AND METALLOPROTEASE WITH THROMBOSPONDIN MOTIFS PROTEASE"/>
    <property type="match status" value="1"/>
</dbReference>
<feature type="binding site" evidence="14">
    <location>
        <position position="462"/>
    </location>
    <ligand>
        <name>Ca(2+)</name>
        <dbReference type="ChEBI" id="CHEBI:29108"/>
        <label>2</label>
    </ligand>
</feature>
<feature type="binding site" evidence="14 16">
    <location>
        <position position="402"/>
    </location>
    <ligand>
        <name>Zn(2+)</name>
        <dbReference type="ChEBI" id="CHEBI:29105"/>
        <note>catalytic</note>
    </ligand>
</feature>
<dbReference type="Pfam" id="PF01562">
    <property type="entry name" value="Pep_M12B_propep"/>
    <property type="match status" value="1"/>
</dbReference>
<protein>
    <recommendedName>
        <fullName evidence="22">A disintegrin and metalloproteinase with thrombospondin motifs 7</fullName>
    </recommendedName>
</protein>
<evidence type="ECO:0000256" key="1">
    <source>
        <dbReference type="ARBA" id="ARBA00004498"/>
    </source>
</evidence>
<accession>A0A7M7N9P7</accession>
<comment type="cofactor">
    <cofactor evidence="14">
        <name>Zn(2+)</name>
        <dbReference type="ChEBI" id="CHEBI:29105"/>
    </cofactor>
    <text evidence="14">Binds 1 zinc ion per subunit.</text>
</comment>
<keyword evidence="4" id="KW-0645">Protease</keyword>
<feature type="disulfide bond" evidence="15">
    <location>
        <begin position="376"/>
        <end position="459"/>
    </location>
</feature>
<dbReference type="InterPro" id="IPR045371">
    <property type="entry name" value="ADAMTS_CR_3"/>
</dbReference>
<keyword evidence="8" id="KW-0378">Hydrolase</keyword>
<dbReference type="InterPro" id="IPR002870">
    <property type="entry name" value="Peptidase_M12B_N"/>
</dbReference>
<keyword evidence="14" id="KW-0106">Calcium</keyword>
<feature type="disulfide bond" evidence="15">
    <location>
        <begin position="329"/>
        <end position="382"/>
    </location>
</feature>
<evidence type="ECO:0000256" key="3">
    <source>
        <dbReference type="ARBA" id="ARBA00022530"/>
    </source>
</evidence>
<dbReference type="AlphaFoldDB" id="A0A7M7N9P7"/>
<feature type="domain" description="PLAC" evidence="19">
    <location>
        <begin position="1203"/>
        <end position="1242"/>
    </location>
</feature>
<evidence type="ECO:0000256" key="7">
    <source>
        <dbReference type="ARBA" id="ARBA00022737"/>
    </source>
</evidence>
<comment type="subcellular location">
    <subcellularLocation>
        <location evidence="1">Secreted</location>
        <location evidence="1">Extracellular space</location>
        <location evidence="1">Extracellular matrix</location>
    </subcellularLocation>
</comment>
<keyword evidence="10" id="KW-0482">Metalloprotease</keyword>
<evidence type="ECO:0000256" key="16">
    <source>
        <dbReference type="PROSITE-ProRule" id="PRU00276"/>
    </source>
</evidence>
<dbReference type="InterPro" id="IPR050439">
    <property type="entry name" value="ADAMTS_ADAMTS-like"/>
</dbReference>
<dbReference type="InterPro" id="IPR024079">
    <property type="entry name" value="MetalloPept_cat_dom_sf"/>
</dbReference>
<feature type="disulfide bond" evidence="15">
    <location>
        <begin position="529"/>
        <end position="540"/>
    </location>
</feature>
<feature type="region of interest" description="Disordered" evidence="17">
    <location>
        <begin position="1062"/>
        <end position="1083"/>
    </location>
</feature>
<dbReference type="EnsemblMetazoa" id="XM_030977397">
    <property type="protein sequence ID" value="XP_030833257"/>
    <property type="gene ID" value="LOC591991"/>
</dbReference>
<dbReference type="SUPFAM" id="SSF82895">
    <property type="entry name" value="TSP-1 type 1 repeat"/>
    <property type="match status" value="4"/>
</dbReference>
<evidence type="ECO:0008006" key="22">
    <source>
        <dbReference type="Google" id="ProtNLM"/>
    </source>
</evidence>
<evidence type="ECO:0000256" key="10">
    <source>
        <dbReference type="ARBA" id="ARBA00023049"/>
    </source>
</evidence>
<keyword evidence="6" id="KW-0732">Signal</keyword>
<feature type="binding site" evidence="14 16">
    <location>
        <position position="398"/>
    </location>
    <ligand>
        <name>Zn(2+)</name>
        <dbReference type="ChEBI" id="CHEBI:29105"/>
        <note>catalytic</note>
    </ligand>
</feature>
<dbReference type="CDD" id="cd04273">
    <property type="entry name" value="ZnMc_ADAMTS_like"/>
    <property type="match status" value="1"/>
</dbReference>
<dbReference type="GO" id="GO:0004222">
    <property type="term" value="F:metalloendopeptidase activity"/>
    <property type="evidence" value="ECO:0000318"/>
    <property type="project" value="GO_Central"/>
</dbReference>
<dbReference type="PRINTS" id="PR01857">
    <property type="entry name" value="ADAMTSFAMILY"/>
</dbReference>
<dbReference type="GeneID" id="591991"/>
<keyword evidence="21" id="KW-1185">Reference proteome</keyword>
<dbReference type="Gene3D" id="3.40.390.10">
    <property type="entry name" value="Collagenase (Catalytic Domain)"/>
    <property type="match status" value="1"/>
</dbReference>
<dbReference type="InterPro" id="IPR010909">
    <property type="entry name" value="PLAC"/>
</dbReference>
<evidence type="ECO:0000256" key="6">
    <source>
        <dbReference type="ARBA" id="ARBA00022729"/>
    </source>
</evidence>
<dbReference type="Pfam" id="PF19030">
    <property type="entry name" value="TSP1_ADAMTS"/>
    <property type="match status" value="3"/>
</dbReference>
<evidence type="ECO:0000313" key="20">
    <source>
        <dbReference type="EnsemblMetazoa" id="XP_030833257"/>
    </source>
</evidence>
<dbReference type="InterPro" id="IPR013273">
    <property type="entry name" value="ADAMTS/ADAMTS-like"/>
</dbReference>
<dbReference type="PROSITE" id="PS50900">
    <property type="entry name" value="PLAC"/>
    <property type="match status" value="1"/>
</dbReference>
<dbReference type="GO" id="GO:0046872">
    <property type="term" value="F:metal ion binding"/>
    <property type="evidence" value="ECO:0007669"/>
    <property type="project" value="UniProtKB-KW"/>
</dbReference>
<feature type="binding site" evidence="14">
    <location>
        <position position="340"/>
    </location>
    <ligand>
        <name>Ca(2+)</name>
        <dbReference type="ChEBI" id="CHEBI:29108"/>
        <label>1</label>
    </ligand>
</feature>
<evidence type="ECO:0000256" key="8">
    <source>
        <dbReference type="ARBA" id="ARBA00022801"/>
    </source>
</evidence>
<evidence type="ECO:0000259" key="19">
    <source>
        <dbReference type="PROSITE" id="PS50900"/>
    </source>
</evidence>
<keyword evidence="3" id="KW-0272">Extracellular matrix</keyword>
<evidence type="ECO:0000256" key="2">
    <source>
        <dbReference type="ARBA" id="ARBA00022525"/>
    </source>
</evidence>
<feature type="disulfide bond" evidence="15">
    <location>
        <begin position="486"/>
        <end position="510"/>
    </location>
</feature>
<evidence type="ECO:0000259" key="18">
    <source>
        <dbReference type="PROSITE" id="PS50215"/>
    </source>
</evidence>
<dbReference type="Pfam" id="PF01421">
    <property type="entry name" value="Reprolysin"/>
    <property type="match status" value="1"/>
</dbReference>
<dbReference type="InterPro" id="IPR000884">
    <property type="entry name" value="TSP1_rpt"/>
</dbReference>
<dbReference type="InterPro" id="IPR041645">
    <property type="entry name" value="ADAMTS_CR_2"/>
</dbReference>
<evidence type="ECO:0000256" key="5">
    <source>
        <dbReference type="ARBA" id="ARBA00022723"/>
    </source>
</evidence>
<dbReference type="InterPro" id="IPR001590">
    <property type="entry name" value="Peptidase_M12B"/>
</dbReference>
<keyword evidence="7" id="KW-0677">Repeat</keyword>
<proteinExistence type="predicted"/>
<dbReference type="FunFam" id="2.20.100.10:FF:000005">
    <property type="entry name" value="ADAM metallopeptidase with thrombospondin type 1 motif 9"/>
    <property type="match status" value="1"/>
</dbReference>